<dbReference type="GeneTree" id="ENSGT00940000164709"/>
<keyword evidence="2" id="KW-1185">Reference proteome</keyword>
<dbReference type="PANTHER" id="PTHR12138:SF151">
    <property type="entry name" value="SECRETED PROTEIN"/>
    <property type="match status" value="1"/>
</dbReference>
<dbReference type="InParanoid" id="A0A5F7ZAZ1"/>
<dbReference type="PANTHER" id="PTHR12138">
    <property type="entry name" value="PRIMATE-EXPANDED PROTEIN FAMILY"/>
    <property type="match status" value="1"/>
</dbReference>
<accession>A0A5F7ZAZ1</accession>
<name>A0A5F7ZAZ1_MACMU</name>
<reference evidence="2" key="1">
    <citation type="journal article" date="2007" name="Science">
        <title>Evolutionary and biomedical insights from the rhesus macaque genome.</title>
        <authorList>
            <person name="Gibbs R.A."/>
            <person name="Rogers J."/>
            <person name="Katze M.G."/>
            <person name="Bumgarner R."/>
            <person name="Weinstock G.M."/>
            <person name="Mardis E.R."/>
            <person name="Remington K.A."/>
            <person name="Strausberg R.L."/>
            <person name="Venter J.C."/>
            <person name="Wilson R.K."/>
            <person name="Batzer M.A."/>
            <person name="Bustamante C.D."/>
            <person name="Eichler E.E."/>
            <person name="Hahn M.W."/>
            <person name="Hardison R.C."/>
            <person name="Makova K.D."/>
            <person name="Miller W."/>
            <person name="Milosavljevic A."/>
            <person name="Palermo R.E."/>
            <person name="Siepel A."/>
            <person name="Sikela J.M."/>
            <person name="Attaway T."/>
            <person name="Bell S."/>
            <person name="Bernard K.E."/>
            <person name="Buhay C.J."/>
            <person name="Chandrabose M.N."/>
            <person name="Dao M."/>
            <person name="Davis C."/>
            <person name="Delehaunty K.D."/>
            <person name="Ding Y."/>
            <person name="Dinh H.H."/>
            <person name="Dugan-Rocha S."/>
            <person name="Fulton L.A."/>
            <person name="Gabisi R.A."/>
            <person name="Garner T.T."/>
            <person name="Godfrey J."/>
            <person name="Hawes A.C."/>
            <person name="Hernandez J."/>
            <person name="Hines S."/>
            <person name="Holder M."/>
            <person name="Hume J."/>
            <person name="Jhangiani S.N."/>
            <person name="Joshi V."/>
            <person name="Khan Z.M."/>
            <person name="Kirkness E.F."/>
            <person name="Cree A."/>
            <person name="Fowler R.G."/>
            <person name="Lee S."/>
            <person name="Lewis L.R."/>
            <person name="Li Z."/>
            <person name="Liu Y.-S."/>
            <person name="Moore S.M."/>
            <person name="Muzny D."/>
            <person name="Nazareth L.V."/>
            <person name="Ngo D.N."/>
            <person name="Okwuonu G.O."/>
            <person name="Pai G."/>
            <person name="Parker D."/>
            <person name="Paul H.A."/>
            <person name="Pfannkoch C."/>
            <person name="Pohl C.S."/>
            <person name="Rogers Y.-H.C."/>
            <person name="Ruiz S.J."/>
            <person name="Sabo A."/>
            <person name="Santibanez J."/>
            <person name="Schneider B.W."/>
            <person name="Smith S.M."/>
            <person name="Sodergren E."/>
            <person name="Svatek A.F."/>
            <person name="Utterback T.R."/>
            <person name="Vattathil S."/>
            <person name="Warren W."/>
            <person name="White C.S."/>
            <person name="Chinwalla A.T."/>
            <person name="Feng Y."/>
            <person name="Halpern A.L."/>
            <person name="Hillier L.W."/>
            <person name="Huang X."/>
            <person name="Minx P."/>
            <person name="Nelson J.O."/>
            <person name="Pepin K.H."/>
            <person name="Qin X."/>
            <person name="Sutton G.G."/>
            <person name="Venter E."/>
            <person name="Walenz B.P."/>
            <person name="Wallis J.W."/>
            <person name="Worley K.C."/>
            <person name="Yang S.-P."/>
            <person name="Jones S.M."/>
            <person name="Marra M.A."/>
            <person name="Rocchi M."/>
            <person name="Schein J.E."/>
            <person name="Baertsch R."/>
            <person name="Clarke L."/>
            <person name="Csuros M."/>
            <person name="Glasscock J."/>
            <person name="Harris R.A."/>
            <person name="Havlak P."/>
            <person name="Jackson A.R."/>
            <person name="Jiang H."/>
            <person name="Liu Y."/>
            <person name="Messina D.N."/>
            <person name="Shen Y."/>
            <person name="Song H.X.-Z."/>
            <person name="Wylie T."/>
            <person name="Zhang L."/>
            <person name="Birney E."/>
            <person name="Han K."/>
            <person name="Konkel M.K."/>
            <person name="Lee J."/>
            <person name="Smit A.F.A."/>
            <person name="Ullmer B."/>
            <person name="Wang H."/>
            <person name="Xing J."/>
            <person name="Burhans R."/>
            <person name="Cheng Z."/>
            <person name="Karro J.E."/>
            <person name="Ma J."/>
            <person name="Raney B."/>
            <person name="She X."/>
            <person name="Cox M.J."/>
            <person name="Demuth J.P."/>
            <person name="Dumas L.J."/>
            <person name="Han S.-G."/>
            <person name="Hopkins J."/>
            <person name="Karimpour-Fard A."/>
            <person name="Kim Y.H."/>
            <person name="Pollack J.R."/>
            <person name="Vinar T."/>
            <person name="Addo-Quaye C."/>
            <person name="Degenhardt J."/>
            <person name="Denby A."/>
            <person name="Hubisz M.J."/>
            <person name="Indap A."/>
            <person name="Kosiol C."/>
            <person name="Lahn B.T."/>
            <person name="Lawson H.A."/>
            <person name="Marklein A."/>
            <person name="Nielsen R."/>
            <person name="Vallender E.J."/>
            <person name="Clark A.G."/>
            <person name="Ferguson B."/>
            <person name="Hernandez R.D."/>
            <person name="Hirani K."/>
            <person name="Kehrer-Sawatzki H."/>
            <person name="Kolb J."/>
            <person name="Patil S."/>
            <person name="Pu L.-L."/>
            <person name="Ren Y."/>
            <person name="Smith D.G."/>
            <person name="Wheeler D.A."/>
            <person name="Schenck I."/>
            <person name="Ball E.V."/>
            <person name="Chen R."/>
            <person name="Cooper D.N."/>
            <person name="Giardine B."/>
            <person name="Hsu F."/>
            <person name="Kent W.J."/>
            <person name="Lesk A."/>
            <person name="Nelson D.L."/>
            <person name="O'brien W.E."/>
            <person name="Pruefer K."/>
            <person name="Stenson P.D."/>
            <person name="Wallace J.C."/>
            <person name="Ke H."/>
            <person name="Liu X.-M."/>
            <person name="Wang P."/>
            <person name="Xiang A.P."/>
            <person name="Yang F."/>
            <person name="Barber G.P."/>
            <person name="Haussler D."/>
            <person name="Karolchik D."/>
            <person name="Kern A.D."/>
            <person name="Kuhn R.M."/>
            <person name="Smith K.E."/>
            <person name="Zwieg A.S."/>
        </authorList>
    </citation>
    <scope>NUCLEOTIDE SEQUENCE [LARGE SCALE GENOMIC DNA]</scope>
    <source>
        <strain evidence="2">17573</strain>
    </source>
</reference>
<reference evidence="1" key="4">
    <citation type="submission" date="2025-09" db="UniProtKB">
        <authorList>
            <consortium name="Ensembl"/>
        </authorList>
    </citation>
    <scope>IDENTIFICATION</scope>
    <source>
        <strain evidence="1">17573</strain>
    </source>
</reference>
<dbReference type="Proteomes" id="UP000006718">
    <property type="component" value="Chromosome 11"/>
</dbReference>
<reference evidence="1" key="3">
    <citation type="submission" date="2025-08" db="UniProtKB">
        <authorList>
            <consortium name="Ensembl"/>
        </authorList>
    </citation>
    <scope>IDENTIFICATION</scope>
    <source>
        <strain evidence="1">17573</strain>
    </source>
</reference>
<evidence type="ECO:0000313" key="2">
    <source>
        <dbReference type="Proteomes" id="UP000006718"/>
    </source>
</evidence>
<proteinExistence type="predicted"/>
<organism evidence="1 2">
    <name type="scientific">Macaca mulatta</name>
    <name type="common">Rhesus macaque</name>
    <dbReference type="NCBI Taxonomy" id="9544"/>
    <lineage>
        <taxon>Eukaryota</taxon>
        <taxon>Metazoa</taxon>
        <taxon>Chordata</taxon>
        <taxon>Craniata</taxon>
        <taxon>Vertebrata</taxon>
        <taxon>Euteleostomi</taxon>
        <taxon>Mammalia</taxon>
        <taxon>Eutheria</taxon>
        <taxon>Euarchontoglires</taxon>
        <taxon>Primates</taxon>
        <taxon>Haplorrhini</taxon>
        <taxon>Catarrhini</taxon>
        <taxon>Cercopithecidae</taxon>
        <taxon>Cercopithecinae</taxon>
        <taxon>Macaca</taxon>
    </lineage>
</organism>
<dbReference type="AlphaFoldDB" id="A0A5F7ZAZ1"/>
<evidence type="ECO:0000313" key="1">
    <source>
        <dbReference type="Ensembl" id="ENSMMUP00000062731.1"/>
    </source>
</evidence>
<protein>
    <submittedName>
        <fullName evidence="1">Uncharacterized protein</fullName>
    </submittedName>
</protein>
<dbReference type="Ensembl" id="ENSMMUT00000097117.1">
    <property type="protein sequence ID" value="ENSMMUP00000062731.1"/>
    <property type="gene ID" value="ENSMMUG00000061923.1"/>
</dbReference>
<dbReference type="Bgee" id="ENSMMUG00000061923">
    <property type="expression patterns" value="Expressed in colon and 18 other cell types or tissues"/>
</dbReference>
<reference evidence="1" key="2">
    <citation type="submission" date="2019-01" db="EMBL/GenBank/DDBJ databases">
        <authorList>
            <person name="Graves T."/>
            <person name="Eichler E.E."/>
            <person name="Wilson R.K."/>
        </authorList>
    </citation>
    <scope>NUCLEOTIDE SEQUENCE [LARGE SCALE GENOMIC DNA]</scope>
    <source>
        <strain evidence="1">17573</strain>
    </source>
</reference>
<dbReference type="VEuPathDB" id="HostDB:ENSMMUG00000061923"/>
<sequence>FFFSFEIVLLCRPGCSEVARSWLTVTSAFQVQVILLPQSSKPCLANFLIFIFLVEIGFHHVGQVGLELLPSSDPLPSASQRVGITSVSHCTWPFFLLINGSLRIRKTAYTQSTENRYTLNIPFLINSKALFFLGHLFSGGQLLNQYMIL</sequence>
<dbReference type="PRINTS" id="PR02045">
    <property type="entry name" value="F138DOMAIN"/>
</dbReference>